<evidence type="ECO:0000256" key="3">
    <source>
        <dbReference type="ARBA" id="ARBA00023125"/>
    </source>
</evidence>
<evidence type="ECO:0000259" key="5">
    <source>
        <dbReference type="PROSITE" id="PS50987"/>
    </source>
</evidence>
<keyword evidence="7" id="KW-1185">Reference proteome</keyword>
<dbReference type="PROSITE" id="PS50987">
    <property type="entry name" value="HTH_ARSR_2"/>
    <property type="match status" value="1"/>
</dbReference>
<dbReference type="SUPFAM" id="SSF46785">
    <property type="entry name" value="Winged helix' DNA-binding domain"/>
    <property type="match status" value="1"/>
</dbReference>
<dbReference type="InterPro" id="IPR051081">
    <property type="entry name" value="HTH_MetalResp_TranReg"/>
</dbReference>
<dbReference type="PRINTS" id="PR00778">
    <property type="entry name" value="HTHARSR"/>
</dbReference>
<evidence type="ECO:0000256" key="4">
    <source>
        <dbReference type="ARBA" id="ARBA00023163"/>
    </source>
</evidence>
<dbReference type="Gene3D" id="1.10.10.10">
    <property type="entry name" value="Winged helix-like DNA-binding domain superfamily/Winged helix DNA-binding domain"/>
    <property type="match status" value="1"/>
</dbReference>
<evidence type="ECO:0000313" key="7">
    <source>
        <dbReference type="Proteomes" id="UP000031672"/>
    </source>
</evidence>
<dbReference type="InterPro" id="IPR036388">
    <property type="entry name" value="WH-like_DNA-bd_sf"/>
</dbReference>
<dbReference type="InterPro" id="IPR036390">
    <property type="entry name" value="WH_DNA-bd_sf"/>
</dbReference>
<feature type="domain" description="HTH arsR-type" evidence="5">
    <location>
        <begin position="1"/>
        <end position="95"/>
    </location>
</feature>
<organism evidence="6 7">
    <name type="scientific">Vibrio renipiscarius</name>
    <dbReference type="NCBI Taxonomy" id="1461322"/>
    <lineage>
        <taxon>Bacteria</taxon>
        <taxon>Pseudomonadati</taxon>
        <taxon>Pseudomonadota</taxon>
        <taxon>Gammaproteobacteria</taxon>
        <taxon>Vibrionales</taxon>
        <taxon>Vibrionaceae</taxon>
        <taxon>Vibrio</taxon>
    </lineage>
</organism>
<evidence type="ECO:0000256" key="2">
    <source>
        <dbReference type="ARBA" id="ARBA00023015"/>
    </source>
</evidence>
<dbReference type="EMBL" id="JTKH01000003">
    <property type="protein sequence ID" value="KII82027.1"/>
    <property type="molecule type" value="Genomic_DNA"/>
</dbReference>
<dbReference type="Proteomes" id="UP000031672">
    <property type="component" value="Unassembled WGS sequence"/>
</dbReference>
<evidence type="ECO:0000256" key="1">
    <source>
        <dbReference type="ARBA" id="ARBA00022849"/>
    </source>
</evidence>
<name>A0A0C2K0U6_9VIBR</name>
<dbReference type="AlphaFoldDB" id="A0A0C2K0U6"/>
<reference evidence="6 7" key="1">
    <citation type="submission" date="2014-11" db="EMBL/GenBank/DDBJ databases">
        <title>Draft Genome Sequence of Vibrio piscirenalis strains CECT 8603T and CECT 8604, two marine Gammaproteobacterium isolated from cultured gilthead sea bream (Sparus aurata).</title>
        <authorList>
            <person name="Arahal D.R."/>
            <person name="Rodrigo-Torres L."/>
            <person name="Lucena T."/>
            <person name="Pujalte M.J."/>
        </authorList>
    </citation>
    <scope>NUCLEOTIDE SEQUENCE [LARGE SCALE GENOMIC DNA]</scope>
    <source>
        <strain evidence="6 7">DCR 1-4-2</strain>
    </source>
</reference>
<dbReference type="PANTHER" id="PTHR33154:SF18">
    <property type="entry name" value="ARSENICAL RESISTANCE OPERON REPRESSOR"/>
    <property type="match status" value="1"/>
</dbReference>
<accession>A0A0C2K0U6</accession>
<dbReference type="OrthoDB" id="9793058at2"/>
<accession>A0A0C2P6I7</accession>
<dbReference type="Pfam" id="PF01022">
    <property type="entry name" value="HTH_5"/>
    <property type="match status" value="1"/>
</dbReference>
<dbReference type="RefSeq" id="WP_040986921.1">
    <property type="nucleotide sequence ID" value="NZ_JBFRUC010000036.1"/>
</dbReference>
<gene>
    <name evidence="6" type="ORF">OJ16_02250</name>
</gene>
<dbReference type="InterPro" id="IPR011991">
    <property type="entry name" value="ArsR-like_HTH"/>
</dbReference>
<protein>
    <recommendedName>
        <fullName evidence="5">HTH arsR-type domain-containing protein</fullName>
    </recommendedName>
</protein>
<evidence type="ECO:0000313" key="6">
    <source>
        <dbReference type="EMBL" id="KII82027.1"/>
    </source>
</evidence>
<dbReference type="SMART" id="SM00418">
    <property type="entry name" value="HTH_ARSR"/>
    <property type="match status" value="1"/>
</dbReference>
<dbReference type="CDD" id="cd00090">
    <property type="entry name" value="HTH_ARSR"/>
    <property type="match status" value="1"/>
</dbReference>
<keyword evidence="2" id="KW-0805">Transcription regulation</keyword>
<dbReference type="GO" id="GO:0046685">
    <property type="term" value="P:response to arsenic-containing substance"/>
    <property type="evidence" value="ECO:0007669"/>
    <property type="project" value="UniProtKB-KW"/>
</dbReference>
<dbReference type="STRING" id="1461322.OJ16_02250"/>
<dbReference type="InterPro" id="IPR001845">
    <property type="entry name" value="HTH_ArsR_DNA-bd_dom"/>
</dbReference>
<comment type="caution">
    <text evidence="6">The sequence shown here is derived from an EMBL/GenBank/DDBJ whole genome shotgun (WGS) entry which is preliminary data.</text>
</comment>
<dbReference type="NCBIfam" id="NF033788">
    <property type="entry name" value="HTH_metalloreg"/>
    <property type="match status" value="1"/>
</dbReference>
<dbReference type="NCBIfam" id="NF007528">
    <property type="entry name" value="PRK10141.1"/>
    <property type="match status" value="1"/>
</dbReference>
<sequence length="112" mass="12734">MSSNSVFLYKALSEETRLKSLLLMQSEGELCVCSLMDALALSQPKVSRHLAELRKQNLVLGERRGKWVYYRLHPDLAPWIKQILEITLINNRSLIESELKVMNGQSCTDNGA</sequence>
<proteinExistence type="predicted"/>
<dbReference type="PANTHER" id="PTHR33154">
    <property type="entry name" value="TRANSCRIPTIONAL REGULATOR, ARSR FAMILY"/>
    <property type="match status" value="1"/>
</dbReference>
<keyword evidence="1" id="KW-0059">Arsenical resistance</keyword>
<dbReference type="GO" id="GO:0003677">
    <property type="term" value="F:DNA binding"/>
    <property type="evidence" value="ECO:0007669"/>
    <property type="project" value="UniProtKB-KW"/>
</dbReference>
<keyword evidence="3" id="KW-0238">DNA-binding</keyword>
<keyword evidence="4" id="KW-0804">Transcription</keyword>
<dbReference type="GO" id="GO:0003700">
    <property type="term" value="F:DNA-binding transcription factor activity"/>
    <property type="evidence" value="ECO:0007669"/>
    <property type="project" value="InterPro"/>
</dbReference>